<accession>A0AAE5BY71</accession>
<reference evidence="2" key="1">
    <citation type="submission" date="2020-01" db="EMBL/GenBank/DDBJ databases">
        <authorList>
            <person name="Chen W.-M."/>
        </authorList>
    </citation>
    <scope>NUCLEOTIDE SEQUENCE</scope>
    <source>
        <strain evidence="2">CYK-10</strain>
    </source>
</reference>
<sequence length="190" mass="20743">MAIYATLEAELFSVLVELLGDQRLERHALRVLAGARGHELGRPYLNLCQQGLIEEIRVQPGFFRRLFGTQETLWVRVTDYGQKVAGTIAEPLLAEPAPAAAETKSHPRQPDQASPETPKVVIAQPRPPEVFNVAAIDMPQPHPVVVAVPNLPPEVTSIDAPSSAAPLHAIGFHRDPRRDAARYGVSNTCL</sequence>
<evidence type="ECO:0000256" key="1">
    <source>
        <dbReference type="SAM" id="MobiDB-lite"/>
    </source>
</evidence>
<feature type="region of interest" description="Disordered" evidence="1">
    <location>
        <begin position="98"/>
        <end position="118"/>
    </location>
</feature>
<evidence type="ECO:0000313" key="3">
    <source>
        <dbReference type="Proteomes" id="UP001193501"/>
    </source>
</evidence>
<dbReference type="EMBL" id="JAABNR010000048">
    <property type="protein sequence ID" value="NBZ90063.1"/>
    <property type="molecule type" value="Genomic_DNA"/>
</dbReference>
<dbReference type="AlphaFoldDB" id="A0AAE5BY71"/>
<protein>
    <submittedName>
        <fullName evidence="2">Uncharacterized protein</fullName>
    </submittedName>
</protein>
<dbReference type="Proteomes" id="UP001193501">
    <property type="component" value="Unassembled WGS sequence"/>
</dbReference>
<gene>
    <name evidence="2" type="ORF">GV832_20990</name>
</gene>
<comment type="caution">
    <text evidence="2">The sequence shown here is derived from an EMBL/GenBank/DDBJ whole genome shotgun (WGS) entry which is preliminary data.</text>
</comment>
<dbReference type="RefSeq" id="WP_168776842.1">
    <property type="nucleotide sequence ID" value="NZ_JAABNR010000048.1"/>
</dbReference>
<evidence type="ECO:0000313" key="2">
    <source>
        <dbReference type="EMBL" id="NBZ90063.1"/>
    </source>
</evidence>
<organism evidence="2 3">
    <name type="scientific">Stagnihabitans tardus</name>
    <dbReference type="NCBI Taxonomy" id="2699202"/>
    <lineage>
        <taxon>Bacteria</taxon>
        <taxon>Pseudomonadati</taxon>
        <taxon>Pseudomonadota</taxon>
        <taxon>Alphaproteobacteria</taxon>
        <taxon>Rhodobacterales</taxon>
        <taxon>Paracoccaceae</taxon>
        <taxon>Stagnihabitans</taxon>
    </lineage>
</organism>
<name>A0AAE5BY71_9RHOB</name>
<keyword evidence="3" id="KW-1185">Reference proteome</keyword>
<proteinExistence type="predicted"/>